<feature type="region of interest" description="Disordered" evidence="1">
    <location>
        <begin position="1"/>
        <end position="30"/>
    </location>
</feature>
<feature type="region of interest" description="Disordered" evidence="1">
    <location>
        <begin position="434"/>
        <end position="463"/>
    </location>
</feature>
<name>A0A6L2IZK7_TANCI</name>
<evidence type="ECO:0000256" key="1">
    <source>
        <dbReference type="SAM" id="MobiDB-lite"/>
    </source>
</evidence>
<protein>
    <recommendedName>
        <fullName evidence="3">Reverse transcriptase domain-containing protein</fullName>
    </recommendedName>
</protein>
<accession>A0A6L2IZK7</accession>
<comment type="caution">
    <text evidence="2">The sequence shown here is derived from an EMBL/GenBank/DDBJ whole genome shotgun (WGS) entry which is preliminary data.</text>
</comment>
<dbReference type="AlphaFoldDB" id="A0A6L2IZK7"/>
<evidence type="ECO:0008006" key="3">
    <source>
        <dbReference type="Google" id="ProtNLM"/>
    </source>
</evidence>
<feature type="compositionally biased region" description="Polar residues" evidence="1">
    <location>
        <begin position="1"/>
        <end position="15"/>
    </location>
</feature>
<gene>
    <name evidence="2" type="ORF">Tci_002147</name>
</gene>
<evidence type="ECO:0000313" key="2">
    <source>
        <dbReference type="EMBL" id="GEU30169.1"/>
    </source>
</evidence>
<reference evidence="2" key="1">
    <citation type="journal article" date="2019" name="Sci. Rep.">
        <title>Draft genome of Tanacetum cinerariifolium, the natural source of mosquito coil.</title>
        <authorList>
            <person name="Yamashiro T."/>
            <person name="Shiraishi A."/>
            <person name="Satake H."/>
            <person name="Nakayama K."/>
        </authorList>
    </citation>
    <scope>NUCLEOTIDE SEQUENCE</scope>
</reference>
<dbReference type="EMBL" id="BKCJ010000133">
    <property type="protein sequence ID" value="GEU30169.1"/>
    <property type="molecule type" value="Genomic_DNA"/>
</dbReference>
<proteinExistence type="predicted"/>
<organism evidence="2">
    <name type="scientific">Tanacetum cinerariifolium</name>
    <name type="common">Dalmatian daisy</name>
    <name type="synonym">Chrysanthemum cinerariifolium</name>
    <dbReference type="NCBI Taxonomy" id="118510"/>
    <lineage>
        <taxon>Eukaryota</taxon>
        <taxon>Viridiplantae</taxon>
        <taxon>Streptophyta</taxon>
        <taxon>Embryophyta</taxon>
        <taxon>Tracheophyta</taxon>
        <taxon>Spermatophyta</taxon>
        <taxon>Magnoliopsida</taxon>
        <taxon>eudicotyledons</taxon>
        <taxon>Gunneridae</taxon>
        <taxon>Pentapetalae</taxon>
        <taxon>asterids</taxon>
        <taxon>campanulids</taxon>
        <taxon>Asterales</taxon>
        <taxon>Asteraceae</taxon>
        <taxon>Asteroideae</taxon>
        <taxon>Anthemideae</taxon>
        <taxon>Anthemidinae</taxon>
        <taxon>Tanacetum</taxon>
    </lineage>
</organism>
<sequence>MAQNIDFSGSNQIRTPQYPEIHPPSQEKSDEVFQANHSFQYKENLENTSNLNEEKEEPPQDSNFHQLIEECSVKVCEEQKQSMEDTMLELVKICQEKEFLCIHDNVDDLIESALNSKLLSITSQRLDKKEQEVKNVAEQPVECGNRIQSLQNFRVVHKSSISLNTSQISLIHAIAPILSTKEPEHLLSMRYEHLSITLETESNEVTESNAENLLPITSECEVTLEDKRDCDVLVCEDSSAYMECVEASLFDPEIVSIEEENVVHQAENEVYQEEEVDLEDISQIQDVVLREKLLSITRLISNIESLNDNPTPDRVLTSFEFDNSLSDNFLPEFEFFYNYSKETRSGNTTHADNSLPEYDSFCFEIEPDQEKLIYLVKNNIPDNSSRDLLLEEADLFLASDNSIPSGIENIADDPKGDIRFLEELLINDSILSHESSDSNFKDNPSIPRPSPEPPDAETDTGDEIPVVMNDKDEDVDYSSFIFVIFDKVFSLLSAESEDTIFDPGQLYLVCAGVDDGGSWE</sequence>